<proteinExistence type="predicted"/>
<feature type="region of interest" description="Disordered" evidence="1">
    <location>
        <begin position="420"/>
        <end position="459"/>
    </location>
</feature>
<dbReference type="AlphaFoldDB" id="A0A9P4NSV2"/>
<dbReference type="InterPro" id="IPR052758">
    <property type="entry name" value="SRC_co-chaperone"/>
</dbReference>
<dbReference type="SMART" id="SM00271">
    <property type="entry name" value="DnaJ"/>
    <property type="match status" value="1"/>
</dbReference>
<feature type="compositionally biased region" description="Basic and acidic residues" evidence="1">
    <location>
        <begin position="449"/>
        <end position="459"/>
    </location>
</feature>
<evidence type="ECO:0000313" key="3">
    <source>
        <dbReference type="EMBL" id="KAF2430616.1"/>
    </source>
</evidence>
<reference evidence="3" key="1">
    <citation type="journal article" date="2020" name="Stud. Mycol.">
        <title>101 Dothideomycetes genomes: a test case for predicting lifestyles and emergence of pathogens.</title>
        <authorList>
            <person name="Haridas S."/>
            <person name="Albert R."/>
            <person name="Binder M."/>
            <person name="Bloem J."/>
            <person name="Labutti K."/>
            <person name="Salamov A."/>
            <person name="Andreopoulos B."/>
            <person name="Baker S."/>
            <person name="Barry K."/>
            <person name="Bills G."/>
            <person name="Bluhm B."/>
            <person name="Cannon C."/>
            <person name="Castanera R."/>
            <person name="Culley D."/>
            <person name="Daum C."/>
            <person name="Ezra D."/>
            <person name="Gonzalez J."/>
            <person name="Henrissat B."/>
            <person name="Kuo A."/>
            <person name="Liang C."/>
            <person name="Lipzen A."/>
            <person name="Lutzoni F."/>
            <person name="Magnuson J."/>
            <person name="Mondo S."/>
            <person name="Nolan M."/>
            <person name="Ohm R."/>
            <person name="Pangilinan J."/>
            <person name="Park H.-J."/>
            <person name="Ramirez L."/>
            <person name="Alfaro M."/>
            <person name="Sun H."/>
            <person name="Tritt A."/>
            <person name="Yoshinaga Y."/>
            <person name="Zwiers L.-H."/>
            <person name="Turgeon B."/>
            <person name="Goodwin S."/>
            <person name="Spatafora J."/>
            <person name="Crous P."/>
            <person name="Grigoriev I."/>
        </authorList>
    </citation>
    <scope>NUCLEOTIDE SEQUENCE</scope>
    <source>
        <strain evidence="3">CBS 130266</strain>
    </source>
</reference>
<accession>A0A9P4NSV2</accession>
<gene>
    <name evidence="3" type="ORF">EJ08DRAFT_714245</name>
</gene>
<dbReference type="OrthoDB" id="10250354at2759"/>
<name>A0A9P4NSV2_9PEZI</name>
<evidence type="ECO:0000313" key="4">
    <source>
        <dbReference type="Proteomes" id="UP000800235"/>
    </source>
</evidence>
<dbReference type="Pfam" id="PF00226">
    <property type="entry name" value="DnaJ"/>
    <property type="match status" value="1"/>
</dbReference>
<dbReference type="PROSITE" id="PS50076">
    <property type="entry name" value="DNAJ_2"/>
    <property type="match status" value="1"/>
</dbReference>
<dbReference type="PANTHER" id="PTHR44200">
    <property type="entry name" value="DNAJ HOMOLOG SUBFAMILY C MEMBER 7"/>
    <property type="match status" value="1"/>
</dbReference>
<dbReference type="Proteomes" id="UP000800235">
    <property type="component" value="Unassembled WGS sequence"/>
</dbReference>
<comment type="caution">
    <text evidence="3">The sequence shown here is derived from an EMBL/GenBank/DDBJ whole genome shotgun (WGS) entry which is preliminary data.</text>
</comment>
<sequence>MPTHPWQDHYPSLNLTPTATEAEIKTAYRKIAVKYHPDRQAQKTKMEKQKASDIFAAAASAHAFLSDLVKRVIYDGSYSRKKEQARKGLEGVVMDEMPRDDEDDASGENGGKMRSAKSKAGGGMGSAPRSQPGNSRRPRTYTRPTATATTRPSTSKTKTSPSSSRPDAGMPIPPATSTTPPHFTEDFILPLDRPFPDWERLNRPPFAGMGGSNFAGLGGLGFGGGGGMERRGRGKSKQNGATPGMSRGGLYDFSSGMGGRDSVRTSGSSFVPLGMSGMSPIPMIRPRRLFADPQLRNRTRDDVSTDQNTPERRLFTEALTHYKTATAAKKSAASSAKATVMSLHSESDTKDARYKIDRYETAFEDYALATRRFGEVCNEYRTVLRRDGCNIPNKAKVEEVEQGLREDLEEDLERWRGEVGKRKSGGEEGAIVRKIGGERSGMLRGRGSRTIDERSKKKLEESKAVILSMSVQLCSPREGKRDSGEKEGA</sequence>
<evidence type="ECO:0000256" key="1">
    <source>
        <dbReference type="SAM" id="MobiDB-lite"/>
    </source>
</evidence>
<dbReference type="SUPFAM" id="SSF46565">
    <property type="entry name" value="Chaperone J-domain"/>
    <property type="match status" value="1"/>
</dbReference>
<dbReference type="PROSITE" id="PS00636">
    <property type="entry name" value="DNAJ_1"/>
    <property type="match status" value="1"/>
</dbReference>
<dbReference type="PANTHER" id="PTHR44200:SF1">
    <property type="entry name" value="DNAJ HOMOLOG SUBFAMILY C MEMBER 7"/>
    <property type="match status" value="1"/>
</dbReference>
<feature type="domain" description="J" evidence="2">
    <location>
        <begin position="8"/>
        <end position="78"/>
    </location>
</feature>
<feature type="region of interest" description="Disordered" evidence="1">
    <location>
        <begin position="227"/>
        <end position="248"/>
    </location>
</feature>
<dbReference type="EMBL" id="MU007037">
    <property type="protein sequence ID" value="KAF2430616.1"/>
    <property type="molecule type" value="Genomic_DNA"/>
</dbReference>
<evidence type="ECO:0000259" key="2">
    <source>
        <dbReference type="PROSITE" id="PS50076"/>
    </source>
</evidence>
<organism evidence="3 4">
    <name type="scientific">Tothia fuscella</name>
    <dbReference type="NCBI Taxonomy" id="1048955"/>
    <lineage>
        <taxon>Eukaryota</taxon>
        <taxon>Fungi</taxon>
        <taxon>Dikarya</taxon>
        <taxon>Ascomycota</taxon>
        <taxon>Pezizomycotina</taxon>
        <taxon>Dothideomycetes</taxon>
        <taxon>Pleosporomycetidae</taxon>
        <taxon>Venturiales</taxon>
        <taxon>Cylindrosympodiaceae</taxon>
        <taxon>Tothia</taxon>
    </lineage>
</organism>
<dbReference type="CDD" id="cd06257">
    <property type="entry name" value="DnaJ"/>
    <property type="match status" value="1"/>
</dbReference>
<keyword evidence="4" id="KW-1185">Reference proteome</keyword>
<feature type="compositionally biased region" description="Low complexity" evidence="1">
    <location>
        <begin position="141"/>
        <end position="166"/>
    </location>
</feature>
<dbReference type="Gene3D" id="1.10.287.110">
    <property type="entry name" value="DnaJ domain"/>
    <property type="match status" value="1"/>
</dbReference>
<feature type="compositionally biased region" description="Basic and acidic residues" evidence="1">
    <location>
        <begin position="80"/>
        <end position="89"/>
    </location>
</feature>
<protein>
    <submittedName>
        <fullName evidence="3">DnaJ-domain-containing protein</fullName>
    </submittedName>
</protein>
<dbReference type="InterPro" id="IPR036869">
    <property type="entry name" value="J_dom_sf"/>
</dbReference>
<feature type="region of interest" description="Disordered" evidence="1">
    <location>
        <begin position="80"/>
        <end position="188"/>
    </location>
</feature>
<dbReference type="InterPro" id="IPR001623">
    <property type="entry name" value="DnaJ_domain"/>
</dbReference>
<dbReference type="InterPro" id="IPR018253">
    <property type="entry name" value="DnaJ_domain_CS"/>
</dbReference>
<dbReference type="PRINTS" id="PR00625">
    <property type="entry name" value="JDOMAIN"/>
</dbReference>